<keyword evidence="1" id="KW-0812">Transmembrane</keyword>
<feature type="transmembrane region" description="Helical" evidence="1">
    <location>
        <begin position="70"/>
        <end position="88"/>
    </location>
</feature>
<reference evidence="3 4" key="1">
    <citation type="submission" date="2019-04" db="EMBL/GenBank/DDBJ databases">
        <title>Deinococcus metalilatus MA1002 mutant No.5.</title>
        <authorList>
            <person name="Park W."/>
            <person name="Park C."/>
        </authorList>
    </citation>
    <scope>NUCLEOTIDE SEQUENCE [LARGE SCALE GENOMIC DNA]</scope>
    <source>
        <strain evidence="3 4">MA1002-m5</strain>
    </source>
</reference>
<keyword evidence="1" id="KW-1133">Transmembrane helix</keyword>
<dbReference type="Proteomes" id="UP000308000">
    <property type="component" value="Unassembled WGS sequence"/>
</dbReference>
<sequence length="90" mass="9394">MAWPLPLIGSGILLLLAYILTQASLNARAEARQALVTSTPWGISPDSSSVTPDDPEEAGRYEKLAARLRVGTALGLGVAVGLLLYFGTVA</sequence>
<accession>A0AAJ5K037</accession>
<keyword evidence="5" id="KW-1185">Reference proteome</keyword>
<keyword evidence="1" id="KW-0472">Membrane</keyword>
<evidence type="ECO:0000256" key="1">
    <source>
        <dbReference type="SAM" id="Phobius"/>
    </source>
</evidence>
<proteinExistence type="predicted"/>
<dbReference type="EMBL" id="JACHFV010000023">
    <property type="protein sequence ID" value="MBB5297362.1"/>
    <property type="molecule type" value="Genomic_DNA"/>
</dbReference>
<reference evidence="2 5" key="2">
    <citation type="submission" date="2020-08" db="EMBL/GenBank/DDBJ databases">
        <title>Genomic Encyclopedia of Type Strains, Phase IV (KMG-IV): sequencing the most valuable type-strain genomes for metagenomic binning, comparative biology and taxonomic classification.</title>
        <authorList>
            <person name="Goeker M."/>
        </authorList>
    </citation>
    <scope>NUCLEOTIDE SEQUENCE [LARGE SCALE GENOMIC DNA]</scope>
    <source>
        <strain evidence="2 5">DSM 105434</strain>
    </source>
</reference>
<evidence type="ECO:0000313" key="3">
    <source>
        <dbReference type="EMBL" id="TLK32319.1"/>
    </source>
</evidence>
<organism evidence="3 4">
    <name type="scientific">Deinococcus metallilatus</name>
    <dbReference type="NCBI Taxonomy" id="1211322"/>
    <lineage>
        <taxon>Bacteria</taxon>
        <taxon>Thermotogati</taxon>
        <taxon>Deinococcota</taxon>
        <taxon>Deinococci</taxon>
        <taxon>Deinococcales</taxon>
        <taxon>Deinococcaceae</taxon>
        <taxon>Deinococcus</taxon>
    </lineage>
</organism>
<gene>
    <name evidence="3" type="ORF">FCS05_02475</name>
    <name evidence="2" type="ORF">HNQ10_004235</name>
</gene>
<feature type="transmembrane region" description="Helical" evidence="1">
    <location>
        <begin position="6"/>
        <end position="25"/>
    </location>
</feature>
<name>A0AAJ5K037_9DEIO</name>
<evidence type="ECO:0000313" key="4">
    <source>
        <dbReference type="Proteomes" id="UP000308000"/>
    </source>
</evidence>
<comment type="caution">
    <text evidence="3">The sequence shown here is derived from an EMBL/GenBank/DDBJ whole genome shotgun (WGS) entry which is preliminary data.</text>
</comment>
<protein>
    <submittedName>
        <fullName evidence="3">Uncharacterized protein</fullName>
    </submittedName>
</protein>
<dbReference type="Proteomes" id="UP000536909">
    <property type="component" value="Unassembled WGS sequence"/>
</dbReference>
<dbReference type="AlphaFoldDB" id="A0AAJ5K037"/>
<dbReference type="RefSeq" id="WP_138223745.1">
    <property type="nucleotide sequence ID" value="NZ_BSUI01000032.1"/>
</dbReference>
<evidence type="ECO:0000313" key="2">
    <source>
        <dbReference type="EMBL" id="MBB5297362.1"/>
    </source>
</evidence>
<dbReference type="EMBL" id="VBRC01000001">
    <property type="protein sequence ID" value="TLK32319.1"/>
    <property type="molecule type" value="Genomic_DNA"/>
</dbReference>
<evidence type="ECO:0000313" key="5">
    <source>
        <dbReference type="Proteomes" id="UP000536909"/>
    </source>
</evidence>